<evidence type="ECO:0000259" key="4">
    <source>
        <dbReference type="Pfam" id="PF02954"/>
    </source>
</evidence>
<evidence type="ECO:0000313" key="5">
    <source>
        <dbReference type="EMBL" id="CAA6802420.1"/>
    </source>
</evidence>
<dbReference type="PANTHER" id="PTHR47918">
    <property type="entry name" value="DNA-BINDING PROTEIN FIS"/>
    <property type="match status" value="1"/>
</dbReference>
<dbReference type="GO" id="GO:0006355">
    <property type="term" value="P:regulation of DNA-templated transcription"/>
    <property type="evidence" value="ECO:0007669"/>
    <property type="project" value="InterPro"/>
</dbReference>
<dbReference type="SUPFAM" id="SSF46689">
    <property type="entry name" value="Homeodomain-like"/>
    <property type="match status" value="1"/>
</dbReference>
<evidence type="ECO:0000256" key="2">
    <source>
        <dbReference type="ARBA" id="ARBA00023125"/>
    </source>
</evidence>
<dbReference type="PANTHER" id="PTHR47918:SF1">
    <property type="entry name" value="DNA-BINDING PROTEIN FIS"/>
    <property type="match status" value="1"/>
</dbReference>
<comment type="similarity">
    <text evidence="1">Belongs to the transcriptional regulatory Fis family.</text>
</comment>
<dbReference type="InterPro" id="IPR009057">
    <property type="entry name" value="Homeodomain-like_sf"/>
</dbReference>
<dbReference type="InterPro" id="IPR050207">
    <property type="entry name" value="Trans_regulatory_Fis"/>
</dbReference>
<dbReference type="EMBL" id="CACVAY010000012">
    <property type="protein sequence ID" value="CAA6802420.1"/>
    <property type="molecule type" value="Genomic_DNA"/>
</dbReference>
<dbReference type="AlphaFoldDB" id="A0A6S6RZ30"/>
<proteinExistence type="inferred from homology"/>
<dbReference type="InterPro" id="IPR005412">
    <property type="entry name" value="Fis_DNA-bd"/>
</dbReference>
<dbReference type="InterPro" id="IPR002197">
    <property type="entry name" value="HTH_Fis"/>
</dbReference>
<organism evidence="5">
    <name type="scientific">uncultured Thiotrichaceae bacterium</name>
    <dbReference type="NCBI Taxonomy" id="298394"/>
    <lineage>
        <taxon>Bacteria</taxon>
        <taxon>Pseudomonadati</taxon>
        <taxon>Pseudomonadota</taxon>
        <taxon>Gammaproteobacteria</taxon>
        <taxon>Thiotrichales</taxon>
        <taxon>Thiotrichaceae</taxon>
        <taxon>environmental samples</taxon>
    </lineage>
</organism>
<evidence type="ECO:0000256" key="1">
    <source>
        <dbReference type="ARBA" id="ARBA00008559"/>
    </source>
</evidence>
<sequence>MNKPTKISDSQATALSETVTEITRSHLNSLGDEDATNLYRQIIDQVEKPLLEVMMERTHGNQSRAAICLGINRATLRSKLKRHGLM</sequence>
<gene>
    <name evidence="5" type="ORF">HELGO_WM10915</name>
</gene>
<protein>
    <recommendedName>
        <fullName evidence="3">Putative Fis-like DNA-binding protein</fullName>
    </recommendedName>
</protein>
<reference evidence="5" key="1">
    <citation type="submission" date="2020-01" db="EMBL/GenBank/DDBJ databases">
        <authorList>
            <person name="Meier V. D."/>
            <person name="Meier V D."/>
        </authorList>
    </citation>
    <scope>NUCLEOTIDE SEQUENCE</scope>
    <source>
        <strain evidence="5">HLG_WM_MAG_07</strain>
    </source>
</reference>
<dbReference type="Gene3D" id="1.10.10.60">
    <property type="entry name" value="Homeodomain-like"/>
    <property type="match status" value="1"/>
</dbReference>
<evidence type="ECO:0000256" key="3">
    <source>
        <dbReference type="ARBA" id="ARBA00029540"/>
    </source>
</evidence>
<dbReference type="PRINTS" id="PR01590">
    <property type="entry name" value="HTHFIS"/>
</dbReference>
<dbReference type="GO" id="GO:0043565">
    <property type="term" value="F:sequence-specific DNA binding"/>
    <property type="evidence" value="ECO:0007669"/>
    <property type="project" value="InterPro"/>
</dbReference>
<dbReference type="Pfam" id="PF02954">
    <property type="entry name" value="HTH_8"/>
    <property type="match status" value="1"/>
</dbReference>
<dbReference type="PIRSF" id="PIRSF002097">
    <property type="entry name" value="DNA-binding_Fis"/>
    <property type="match status" value="1"/>
</dbReference>
<keyword evidence="2" id="KW-0238">DNA-binding</keyword>
<accession>A0A6S6RZ30</accession>
<name>A0A6S6RZ30_9GAMM</name>
<feature type="domain" description="DNA binding HTH" evidence="4">
    <location>
        <begin position="43"/>
        <end position="82"/>
    </location>
</feature>